<accession>A0A1Z4BLN8</accession>
<dbReference type="Proteomes" id="UP000197007">
    <property type="component" value="Chromosome"/>
</dbReference>
<feature type="transmembrane region" description="Helical" evidence="1">
    <location>
        <begin position="38"/>
        <end position="57"/>
    </location>
</feature>
<dbReference type="RefSeq" id="WP_088593350.1">
    <property type="nucleotide sequence ID" value="NZ_CP022022.1"/>
</dbReference>
<keyword evidence="1" id="KW-0472">Membrane</keyword>
<feature type="transmembrane region" description="Helical" evidence="1">
    <location>
        <begin position="12"/>
        <end position="32"/>
    </location>
</feature>
<keyword evidence="1" id="KW-0812">Transmembrane</keyword>
<reference evidence="3" key="1">
    <citation type="submission" date="2017-06" db="EMBL/GenBank/DDBJ databases">
        <title>Complete genome sequence of Capnocytophaga sp. KCOM 1579 (=ChDC OS43) isolated from a human refractory periapical abscess lesion.</title>
        <authorList>
            <person name="Kook J.-K."/>
            <person name="Park S.-N."/>
            <person name="Lim Y.K."/>
            <person name="Roh H."/>
        </authorList>
    </citation>
    <scope>NUCLEOTIDE SEQUENCE [LARGE SCALE GENOMIC DNA]</scope>
    <source>
        <strain evidence="3">ChDC OS43</strain>
    </source>
</reference>
<dbReference type="KEGG" id="capn:CBG49_03230"/>
<proteinExistence type="predicted"/>
<evidence type="ECO:0000313" key="3">
    <source>
        <dbReference type="Proteomes" id="UP000197007"/>
    </source>
</evidence>
<gene>
    <name evidence="2" type="ORF">CBG49_03230</name>
</gene>
<name>A0A1Z4BLN8_9FLAO</name>
<evidence type="ECO:0000256" key="1">
    <source>
        <dbReference type="SAM" id="Phobius"/>
    </source>
</evidence>
<dbReference type="AlphaFoldDB" id="A0A1Z4BLN8"/>
<protein>
    <submittedName>
        <fullName evidence="2">Uncharacterized protein</fullName>
    </submittedName>
</protein>
<feature type="transmembrane region" description="Helical" evidence="1">
    <location>
        <begin position="158"/>
        <end position="187"/>
    </location>
</feature>
<organism evidence="2 3">
    <name type="scientific">Capnocytophaga endodontalis</name>
    <dbReference type="NCBI Taxonomy" id="2708117"/>
    <lineage>
        <taxon>Bacteria</taxon>
        <taxon>Pseudomonadati</taxon>
        <taxon>Bacteroidota</taxon>
        <taxon>Flavobacteriia</taxon>
        <taxon>Flavobacteriales</taxon>
        <taxon>Flavobacteriaceae</taxon>
        <taxon>Capnocytophaga</taxon>
    </lineage>
</organism>
<sequence>MNKHKIQKTESNQIQVYPLITTQIIMFLMSLATVLVYFYLHSMGITVIFFILMYFFYYKIQVLLSKNLVVEITDDKMFFVLDGKRIVLKSLKIYEYRFPRVMENIVRFNNSIVMVTVKKANIMGEPTEKEKMLLKQCIETIKTHNKVDRRITLDLIPILFMFGTHTIVYLALISIVLFILFAIYFIFTL</sequence>
<evidence type="ECO:0000313" key="2">
    <source>
        <dbReference type="EMBL" id="ASF42175.1"/>
    </source>
</evidence>
<keyword evidence="1" id="KW-1133">Transmembrane helix</keyword>
<keyword evidence="3" id="KW-1185">Reference proteome</keyword>
<dbReference type="EMBL" id="CP022022">
    <property type="protein sequence ID" value="ASF42175.1"/>
    <property type="molecule type" value="Genomic_DNA"/>
</dbReference>